<dbReference type="Pfam" id="PF10502">
    <property type="entry name" value="Peptidase_S26"/>
    <property type="match status" value="1"/>
</dbReference>
<reference evidence="9" key="1">
    <citation type="journal article" date="2021" name="PeerJ">
        <title>Extensive microbial diversity within the chicken gut microbiome revealed by metagenomics and culture.</title>
        <authorList>
            <person name="Gilroy R."/>
            <person name="Ravi A."/>
            <person name="Getino M."/>
            <person name="Pursley I."/>
            <person name="Horton D.L."/>
            <person name="Alikhan N.F."/>
            <person name="Baker D."/>
            <person name="Gharbi K."/>
            <person name="Hall N."/>
            <person name="Watson M."/>
            <person name="Adriaenssens E.M."/>
            <person name="Foster-Nyarko E."/>
            <person name="Jarju S."/>
            <person name="Secka A."/>
            <person name="Antonio M."/>
            <person name="Oren A."/>
            <person name="Chaudhuri R.R."/>
            <person name="La Ragione R."/>
            <person name="Hildebrand F."/>
            <person name="Pallen M.J."/>
        </authorList>
    </citation>
    <scope>NUCLEOTIDE SEQUENCE</scope>
    <source>
        <strain evidence="9">ChiBcec2-3848</strain>
    </source>
</reference>
<sequence>MKDMKRFWEELWEYVKMILIVVVVVLIVNNFLLINAKIPSESMEDTIMTGDRIFGNRLAYLFSDPQRYDIVIFKYPDDETQLYIKRVIGLPGETVEIRDGKVYIDGSETPLDDSFTPETPVGNYGPYTVPEGCYFMLGDNRNYSKDSRFWQNPYVEKEKILGKAMLKYFPGFKLLK</sequence>
<accession>A0A9D2TAK9</accession>
<dbReference type="EMBL" id="DWVZ01000003">
    <property type="protein sequence ID" value="HJC62036.1"/>
    <property type="molecule type" value="Genomic_DNA"/>
</dbReference>
<evidence type="ECO:0000313" key="10">
    <source>
        <dbReference type="Proteomes" id="UP000823886"/>
    </source>
</evidence>
<protein>
    <recommendedName>
        <fullName evidence="4 7">Signal peptidase I</fullName>
        <ecNumber evidence="4 7">3.4.21.89</ecNumber>
    </recommendedName>
</protein>
<proteinExistence type="inferred from homology"/>
<dbReference type="InterPro" id="IPR019758">
    <property type="entry name" value="Pept_S26A_signal_pept_1_CS"/>
</dbReference>
<keyword evidence="7" id="KW-0645">Protease</keyword>
<evidence type="ECO:0000313" key="9">
    <source>
        <dbReference type="EMBL" id="HJC62036.1"/>
    </source>
</evidence>
<dbReference type="PROSITE" id="PS00760">
    <property type="entry name" value="SPASE_I_2"/>
    <property type="match status" value="1"/>
</dbReference>
<gene>
    <name evidence="9" type="primary">lepB</name>
    <name evidence="9" type="ORF">H9753_00265</name>
</gene>
<dbReference type="GO" id="GO:0005886">
    <property type="term" value="C:plasma membrane"/>
    <property type="evidence" value="ECO:0007669"/>
    <property type="project" value="UniProtKB-SubCell"/>
</dbReference>
<dbReference type="GO" id="GO:0006465">
    <property type="term" value="P:signal peptide processing"/>
    <property type="evidence" value="ECO:0007669"/>
    <property type="project" value="InterPro"/>
</dbReference>
<dbReference type="AlphaFoldDB" id="A0A9D2TAK9"/>
<evidence type="ECO:0000256" key="6">
    <source>
        <dbReference type="PIRSR" id="PIRSR600223-1"/>
    </source>
</evidence>
<comment type="catalytic activity">
    <reaction evidence="1 7">
        <text>Cleavage of hydrophobic, N-terminal signal or leader sequences from secreted and periplasmic proteins.</text>
        <dbReference type="EC" id="3.4.21.89"/>
    </reaction>
</comment>
<dbReference type="Proteomes" id="UP000823886">
    <property type="component" value="Unassembled WGS sequence"/>
</dbReference>
<dbReference type="PANTHER" id="PTHR43390">
    <property type="entry name" value="SIGNAL PEPTIDASE I"/>
    <property type="match status" value="1"/>
</dbReference>
<comment type="similarity">
    <text evidence="3 7">Belongs to the peptidase S26 family.</text>
</comment>
<keyword evidence="5 7" id="KW-0378">Hydrolase</keyword>
<dbReference type="PANTHER" id="PTHR43390:SF1">
    <property type="entry name" value="CHLOROPLAST PROCESSING PEPTIDASE"/>
    <property type="match status" value="1"/>
</dbReference>
<dbReference type="InterPro" id="IPR000223">
    <property type="entry name" value="Pept_S26A_signal_pept_1"/>
</dbReference>
<dbReference type="PRINTS" id="PR00727">
    <property type="entry name" value="LEADERPTASE"/>
</dbReference>
<evidence type="ECO:0000256" key="2">
    <source>
        <dbReference type="ARBA" id="ARBA00004401"/>
    </source>
</evidence>
<dbReference type="NCBIfam" id="TIGR02227">
    <property type="entry name" value="sigpep_I_bact"/>
    <property type="match status" value="1"/>
</dbReference>
<evidence type="ECO:0000256" key="5">
    <source>
        <dbReference type="ARBA" id="ARBA00022801"/>
    </source>
</evidence>
<keyword evidence="7" id="KW-1133">Transmembrane helix</keyword>
<feature type="active site" evidence="6">
    <location>
        <position position="85"/>
    </location>
</feature>
<dbReference type="InterPro" id="IPR019533">
    <property type="entry name" value="Peptidase_S26"/>
</dbReference>
<evidence type="ECO:0000256" key="3">
    <source>
        <dbReference type="ARBA" id="ARBA00009370"/>
    </source>
</evidence>
<dbReference type="EC" id="3.4.21.89" evidence="4 7"/>
<dbReference type="GO" id="GO:0009003">
    <property type="term" value="F:signal peptidase activity"/>
    <property type="evidence" value="ECO:0007669"/>
    <property type="project" value="UniProtKB-EC"/>
</dbReference>
<dbReference type="Gene3D" id="2.10.109.10">
    <property type="entry name" value="Umud Fragment, subunit A"/>
    <property type="match status" value="1"/>
</dbReference>
<dbReference type="CDD" id="cd06530">
    <property type="entry name" value="S26_SPase_I"/>
    <property type="match status" value="1"/>
</dbReference>
<organism evidence="9 10">
    <name type="scientific">Candidatus Blautia merdavium</name>
    <dbReference type="NCBI Taxonomy" id="2838494"/>
    <lineage>
        <taxon>Bacteria</taxon>
        <taxon>Bacillati</taxon>
        <taxon>Bacillota</taxon>
        <taxon>Clostridia</taxon>
        <taxon>Lachnospirales</taxon>
        <taxon>Lachnospiraceae</taxon>
        <taxon>Blautia</taxon>
    </lineage>
</organism>
<name>A0A9D2TAK9_9FIRM</name>
<dbReference type="SUPFAM" id="SSF51306">
    <property type="entry name" value="LexA/Signal peptidase"/>
    <property type="match status" value="1"/>
</dbReference>
<evidence type="ECO:0000256" key="7">
    <source>
        <dbReference type="RuleBase" id="RU362042"/>
    </source>
</evidence>
<feature type="active site" evidence="6">
    <location>
        <position position="42"/>
    </location>
</feature>
<comment type="subcellular location">
    <subcellularLocation>
        <location evidence="2">Cell membrane</location>
        <topology evidence="2">Single-pass type II membrane protein</topology>
    </subcellularLocation>
    <subcellularLocation>
        <location evidence="7">Membrane</location>
        <topology evidence="7">Single-pass type II membrane protein</topology>
    </subcellularLocation>
</comment>
<feature type="domain" description="Peptidase S26" evidence="8">
    <location>
        <begin position="12"/>
        <end position="168"/>
    </location>
</feature>
<reference evidence="9" key="2">
    <citation type="submission" date="2021-04" db="EMBL/GenBank/DDBJ databases">
        <authorList>
            <person name="Gilroy R."/>
        </authorList>
    </citation>
    <scope>NUCLEOTIDE SEQUENCE</scope>
    <source>
        <strain evidence="9">ChiBcec2-3848</strain>
    </source>
</reference>
<dbReference type="PROSITE" id="PS00761">
    <property type="entry name" value="SPASE_I_3"/>
    <property type="match status" value="1"/>
</dbReference>
<feature type="transmembrane region" description="Helical" evidence="7">
    <location>
        <begin position="14"/>
        <end position="34"/>
    </location>
</feature>
<dbReference type="InterPro" id="IPR036286">
    <property type="entry name" value="LexA/Signal_pep-like_sf"/>
</dbReference>
<comment type="caution">
    <text evidence="9">The sequence shown here is derived from an EMBL/GenBank/DDBJ whole genome shotgun (WGS) entry which is preliminary data.</text>
</comment>
<dbReference type="GO" id="GO:0004252">
    <property type="term" value="F:serine-type endopeptidase activity"/>
    <property type="evidence" value="ECO:0007669"/>
    <property type="project" value="InterPro"/>
</dbReference>
<evidence type="ECO:0000256" key="4">
    <source>
        <dbReference type="ARBA" id="ARBA00013208"/>
    </source>
</evidence>
<dbReference type="InterPro" id="IPR019757">
    <property type="entry name" value="Pept_S26A_signal_pept_1_Lys-AS"/>
</dbReference>
<keyword evidence="7" id="KW-0812">Transmembrane</keyword>
<keyword evidence="7" id="KW-0472">Membrane</keyword>
<evidence type="ECO:0000259" key="8">
    <source>
        <dbReference type="Pfam" id="PF10502"/>
    </source>
</evidence>
<evidence type="ECO:0000256" key="1">
    <source>
        <dbReference type="ARBA" id="ARBA00000677"/>
    </source>
</evidence>